<dbReference type="AlphaFoldDB" id="A0ABD5ZEM2"/>
<dbReference type="Proteomes" id="UP001596481">
    <property type="component" value="Unassembled WGS sequence"/>
</dbReference>
<name>A0ABD5ZEM2_9EURY</name>
<dbReference type="EMBL" id="JBHTAA010000005">
    <property type="protein sequence ID" value="MFC7203672.1"/>
    <property type="molecule type" value="Genomic_DNA"/>
</dbReference>
<keyword evidence="2" id="KW-1185">Reference proteome</keyword>
<gene>
    <name evidence="1" type="ORF">ACFQJC_09110</name>
</gene>
<evidence type="ECO:0000313" key="1">
    <source>
        <dbReference type="EMBL" id="MFC7203672.1"/>
    </source>
</evidence>
<proteinExistence type="predicted"/>
<accession>A0ABD5ZEM2</accession>
<protein>
    <submittedName>
        <fullName evidence="1">Uncharacterized protein</fullName>
    </submittedName>
</protein>
<reference evidence="1 2" key="1">
    <citation type="journal article" date="2019" name="Int. J. Syst. Evol. Microbiol.">
        <title>The Global Catalogue of Microorganisms (GCM) 10K type strain sequencing project: providing services to taxonomists for standard genome sequencing and annotation.</title>
        <authorList>
            <consortium name="The Broad Institute Genomics Platform"/>
            <consortium name="The Broad Institute Genome Sequencing Center for Infectious Disease"/>
            <person name="Wu L."/>
            <person name="Ma J."/>
        </authorList>
    </citation>
    <scope>NUCLEOTIDE SEQUENCE [LARGE SCALE GENOMIC DNA]</scope>
    <source>
        <strain evidence="1 2">DSM 29988</strain>
    </source>
</reference>
<dbReference type="RefSeq" id="WP_390223010.1">
    <property type="nucleotide sequence ID" value="NZ_JBHTAA010000005.1"/>
</dbReference>
<organism evidence="1 2">
    <name type="scientific">Haloferax namakaokahaiae</name>
    <dbReference type="NCBI Taxonomy" id="1748331"/>
    <lineage>
        <taxon>Archaea</taxon>
        <taxon>Methanobacteriati</taxon>
        <taxon>Methanobacteriota</taxon>
        <taxon>Stenosarchaea group</taxon>
        <taxon>Halobacteria</taxon>
        <taxon>Halobacteriales</taxon>
        <taxon>Haloferacaceae</taxon>
        <taxon>Haloferax</taxon>
    </lineage>
</organism>
<sequence>MREVASQWTPAIKRFSKLGVESVGVVCHTGKDVHPEQKRLSTLSFFKEAQDEVAFYRDWDADSDKPDEELFGGSLVNLEPTLEKYDPDDAAPWAWNLPSDLFQEQFEDWEGFHELLNNSGSTD</sequence>
<comment type="caution">
    <text evidence="1">The sequence shown here is derived from an EMBL/GenBank/DDBJ whole genome shotgun (WGS) entry which is preliminary data.</text>
</comment>
<evidence type="ECO:0000313" key="2">
    <source>
        <dbReference type="Proteomes" id="UP001596481"/>
    </source>
</evidence>